<dbReference type="EMBL" id="ML986727">
    <property type="protein sequence ID" value="KAF2258941.1"/>
    <property type="molecule type" value="Genomic_DNA"/>
</dbReference>
<protein>
    <submittedName>
        <fullName evidence="1">Uncharacterized protein</fullName>
    </submittedName>
</protein>
<comment type="caution">
    <text evidence="1">The sequence shown here is derived from an EMBL/GenBank/DDBJ whole genome shotgun (WGS) entry which is preliminary data.</text>
</comment>
<name>A0A9P4N524_9PLEO</name>
<keyword evidence="2" id="KW-1185">Reference proteome</keyword>
<dbReference type="AlphaFoldDB" id="A0A9P4N524"/>
<evidence type="ECO:0000313" key="2">
    <source>
        <dbReference type="Proteomes" id="UP000800093"/>
    </source>
</evidence>
<gene>
    <name evidence="1" type="ORF">CC78DRAFT_621434</name>
</gene>
<reference evidence="2" key="1">
    <citation type="journal article" date="2020" name="Stud. Mycol.">
        <title>101 Dothideomycetes genomes: A test case for predicting lifestyles and emergence of pathogens.</title>
        <authorList>
            <person name="Haridas S."/>
            <person name="Albert R."/>
            <person name="Binder M."/>
            <person name="Bloem J."/>
            <person name="LaButti K."/>
            <person name="Salamov A."/>
            <person name="Andreopoulos B."/>
            <person name="Baker S."/>
            <person name="Barry K."/>
            <person name="Bills G."/>
            <person name="Bluhm B."/>
            <person name="Cannon C."/>
            <person name="Castanera R."/>
            <person name="Culley D."/>
            <person name="Daum C."/>
            <person name="Ezra D."/>
            <person name="Gonzalez J."/>
            <person name="Henrissat B."/>
            <person name="Kuo A."/>
            <person name="Liang C."/>
            <person name="Lipzen A."/>
            <person name="Lutzoni F."/>
            <person name="Magnuson J."/>
            <person name="Mondo S."/>
            <person name="Nolan M."/>
            <person name="Ohm R."/>
            <person name="Pangilinan J."/>
            <person name="Park H.-J."/>
            <person name="Ramirez L."/>
            <person name="Alfaro M."/>
            <person name="Sun H."/>
            <person name="Tritt A."/>
            <person name="Yoshinaga Y."/>
            <person name="Zwiers L.-H."/>
            <person name="Turgeon B."/>
            <person name="Goodwin S."/>
            <person name="Spatafora J."/>
            <person name="Crous P."/>
            <person name="Grigoriev I."/>
        </authorList>
    </citation>
    <scope>NUCLEOTIDE SEQUENCE [LARGE SCALE GENOMIC DNA]</scope>
    <source>
        <strain evidence="2">CBS 304.66</strain>
    </source>
</reference>
<dbReference type="Proteomes" id="UP000800093">
    <property type="component" value="Unassembled WGS sequence"/>
</dbReference>
<accession>A0A9P4N524</accession>
<evidence type="ECO:0000313" key="1">
    <source>
        <dbReference type="EMBL" id="KAF2258941.1"/>
    </source>
</evidence>
<organism evidence="1 2">
    <name type="scientific">Lojkania enalia</name>
    <dbReference type="NCBI Taxonomy" id="147567"/>
    <lineage>
        <taxon>Eukaryota</taxon>
        <taxon>Fungi</taxon>
        <taxon>Dikarya</taxon>
        <taxon>Ascomycota</taxon>
        <taxon>Pezizomycotina</taxon>
        <taxon>Dothideomycetes</taxon>
        <taxon>Pleosporomycetidae</taxon>
        <taxon>Pleosporales</taxon>
        <taxon>Pleosporales incertae sedis</taxon>
        <taxon>Lojkania</taxon>
    </lineage>
</organism>
<proteinExistence type="predicted"/>
<sequence length="151" mass="16980">MQEPQSLSSAPCFLRAHILSLDISSPLPYELQNGYCAPEKSPAIVLFTIRACIRICRRKVLKPHASLFVDLTQGLSSIFKGFETFELPVHDQLDGMATVQRQSKGQSCYQLESWRNFPFANGRRNVGQISKMCCWSSSRPELQALPSNTTQ</sequence>